<gene>
    <name evidence="2" type="ORF">HMF3257_28215</name>
</gene>
<evidence type="ECO:0000313" key="3">
    <source>
        <dbReference type="Proteomes" id="UP000249016"/>
    </source>
</evidence>
<protein>
    <submittedName>
        <fullName evidence="2">DUF4123 domain-containing protein</fullName>
    </submittedName>
</protein>
<name>A0A327NNY1_9BACT</name>
<dbReference type="AlphaFoldDB" id="A0A327NNY1"/>
<dbReference type="InterPro" id="IPR025391">
    <property type="entry name" value="DUF4123"/>
</dbReference>
<evidence type="ECO:0000313" key="2">
    <source>
        <dbReference type="EMBL" id="RAI77101.1"/>
    </source>
</evidence>
<accession>A0A327NNY1</accession>
<reference evidence="2 3" key="1">
    <citation type="submission" date="2018-06" db="EMBL/GenBank/DDBJ databases">
        <title>Spirosoma sp. HMF3257 Genome sequencing and assembly.</title>
        <authorList>
            <person name="Kang H."/>
            <person name="Cha I."/>
            <person name="Kim H."/>
            <person name="Kang J."/>
            <person name="Joh K."/>
        </authorList>
    </citation>
    <scope>NUCLEOTIDE SEQUENCE [LARGE SCALE GENOMIC DNA]</scope>
    <source>
        <strain evidence="2 3">HMF3257</strain>
    </source>
</reference>
<dbReference type="Pfam" id="PF13503">
    <property type="entry name" value="DUF4123"/>
    <property type="match status" value="1"/>
</dbReference>
<evidence type="ECO:0000259" key="1">
    <source>
        <dbReference type="Pfam" id="PF13503"/>
    </source>
</evidence>
<dbReference type="EMBL" id="QLII01000001">
    <property type="protein sequence ID" value="RAI77101.1"/>
    <property type="molecule type" value="Genomic_DNA"/>
</dbReference>
<comment type="caution">
    <text evidence="2">The sequence shown here is derived from an EMBL/GenBank/DDBJ whole genome shotgun (WGS) entry which is preliminary data.</text>
</comment>
<dbReference type="OrthoDB" id="955748at2"/>
<keyword evidence="3" id="KW-1185">Reference proteome</keyword>
<organism evidence="2 3">
    <name type="scientific">Spirosoma telluris</name>
    <dbReference type="NCBI Taxonomy" id="2183553"/>
    <lineage>
        <taxon>Bacteria</taxon>
        <taxon>Pseudomonadati</taxon>
        <taxon>Bacteroidota</taxon>
        <taxon>Cytophagia</taxon>
        <taxon>Cytophagales</taxon>
        <taxon>Cytophagaceae</taxon>
        <taxon>Spirosoma</taxon>
    </lineage>
</organism>
<proteinExistence type="predicted"/>
<sequence>MIRQTTTHLLLDAARMGSIMKVAQELNKEHSSLYKGRSEEELAEVAPYIFAVQKNTPFGPWFIEKGWGNSWGIFLQSPAPGKDVYRHFRKFLLVKTEDGEELYFRFYDPRVLRIFLPTCDQEQLIEFFGPVRHFFMEDEDPEYGLYFWLENGELKTQKSPKTELDKIFISKSKV</sequence>
<feature type="domain" description="DUF4123" evidence="1">
    <location>
        <begin position="9"/>
        <end position="124"/>
    </location>
</feature>
<dbReference type="RefSeq" id="WP_111347286.1">
    <property type="nucleotide sequence ID" value="NZ_QLII01000001.1"/>
</dbReference>
<dbReference type="Proteomes" id="UP000249016">
    <property type="component" value="Unassembled WGS sequence"/>
</dbReference>